<organism evidence="3 4">
    <name type="scientific">Wickerhamomyces pijperi</name>
    <name type="common">Yeast</name>
    <name type="synonym">Pichia pijperi</name>
    <dbReference type="NCBI Taxonomy" id="599730"/>
    <lineage>
        <taxon>Eukaryota</taxon>
        <taxon>Fungi</taxon>
        <taxon>Dikarya</taxon>
        <taxon>Ascomycota</taxon>
        <taxon>Saccharomycotina</taxon>
        <taxon>Saccharomycetes</taxon>
        <taxon>Phaffomycetales</taxon>
        <taxon>Wickerhamomycetaceae</taxon>
        <taxon>Wickerhamomyces</taxon>
    </lineage>
</organism>
<dbReference type="OrthoDB" id="5419752at2759"/>
<dbReference type="GO" id="GO:0006614">
    <property type="term" value="P:SRP-dependent cotranslational protein targeting to membrane"/>
    <property type="evidence" value="ECO:0007669"/>
    <property type="project" value="InterPro"/>
</dbReference>
<dbReference type="PANTHER" id="PTHR12834:SF12">
    <property type="entry name" value="SIGNAL RECOGNITION PARTICLE 9 KDA PROTEIN"/>
    <property type="match status" value="1"/>
</dbReference>
<protein>
    <recommendedName>
        <fullName evidence="2">SRP9 domain-containing protein</fullName>
    </recommendedName>
</protein>
<gene>
    <name evidence="3" type="ORF">WICPIJ_000674</name>
</gene>
<dbReference type="EMBL" id="JAEUBG010000393">
    <property type="protein sequence ID" value="KAH3688336.1"/>
    <property type="molecule type" value="Genomic_DNA"/>
</dbReference>
<dbReference type="Proteomes" id="UP000774326">
    <property type="component" value="Unassembled WGS sequence"/>
</dbReference>
<feature type="compositionally biased region" description="Polar residues" evidence="1">
    <location>
        <begin position="136"/>
        <end position="162"/>
    </location>
</feature>
<feature type="region of interest" description="Disordered" evidence="1">
    <location>
        <begin position="125"/>
        <end position="180"/>
    </location>
</feature>
<reference evidence="3" key="2">
    <citation type="submission" date="2021-01" db="EMBL/GenBank/DDBJ databases">
        <authorList>
            <person name="Schikora-Tamarit M.A."/>
        </authorList>
    </citation>
    <scope>NUCLEOTIDE SEQUENCE</scope>
    <source>
        <strain evidence="3">CBS2887</strain>
    </source>
</reference>
<feature type="domain" description="SRP9" evidence="2">
    <location>
        <begin position="5"/>
        <end position="96"/>
    </location>
</feature>
<feature type="region of interest" description="Disordered" evidence="1">
    <location>
        <begin position="32"/>
        <end position="51"/>
    </location>
</feature>
<evidence type="ECO:0000313" key="4">
    <source>
        <dbReference type="Proteomes" id="UP000774326"/>
    </source>
</evidence>
<dbReference type="InterPro" id="IPR039914">
    <property type="entry name" value="SRP9-like"/>
</dbReference>
<feature type="compositionally biased region" description="Basic residues" evidence="1">
    <location>
        <begin position="169"/>
        <end position="180"/>
    </location>
</feature>
<evidence type="ECO:0000256" key="1">
    <source>
        <dbReference type="SAM" id="MobiDB-lite"/>
    </source>
</evidence>
<accession>A0A9P8TRF6</accession>
<reference evidence="3" key="1">
    <citation type="journal article" date="2021" name="Open Biol.">
        <title>Shared evolutionary footprints suggest mitochondrial oxidative damage underlies multiple complex I losses in fungi.</title>
        <authorList>
            <person name="Schikora-Tamarit M.A."/>
            <person name="Marcet-Houben M."/>
            <person name="Nosek J."/>
            <person name="Gabaldon T."/>
        </authorList>
    </citation>
    <scope>NUCLEOTIDE SEQUENCE</scope>
    <source>
        <strain evidence="3">CBS2887</strain>
    </source>
</reference>
<dbReference type="Pfam" id="PF05486">
    <property type="entry name" value="SRP9-21"/>
    <property type="match status" value="1"/>
</dbReference>
<proteinExistence type="predicted"/>
<dbReference type="GO" id="GO:0005786">
    <property type="term" value="C:signal recognition particle, endoplasmic reticulum targeting"/>
    <property type="evidence" value="ECO:0007669"/>
    <property type="project" value="TreeGrafter"/>
</dbReference>
<comment type="caution">
    <text evidence="3">The sequence shown here is derived from an EMBL/GenBank/DDBJ whole genome shotgun (WGS) entry which is preliminary data.</text>
</comment>
<dbReference type="AlphaFoldDB" id="A0A9P8TRF6"/>
<dbReference type="InterPro" id="IPR039432">
    <property type="entry name" value="SRP9_dom"/>
</dbReference>
<sequence length="180" mass="19988">MPIVTNLDTFLHRSHDLIQLNPSNIRISITYGSQSKKTQQKRQSSKVEKPAIEGDNKSFIAVKVYNDHTGELYKYQTGKVKDLSKLMTALGPYGVQVEQRQDSVQDKDNESEKLSLRGFGSVLANVDYKEEDESVEQQQQGGTSDQSKTSTTAAPNSAETEQSSTKTGSSKKNKKKKGKK</sequence>
<evidence type="ECO:0000313" key="3">
    <source>
        <dbReference type="EMBL" id="KAH3688336.1"/>
    </source>
</evidence>
<keyword evidence="4" id="KW-1185">Reference proteome</keyword>
<evidence type="ECO:0000259" key="2">
    <source>
        <dbReference type="Pfam" id="PF05486"/>
    </source>
</evidence>
<name>A0A9P8TRF6_WICPI</name>
<dbReference type="PANTHER" id="PTHR12834">
    <property type="entry name" value="SIGNAL RECOGNITION PARTICLE 9 KDA PROTEIN"/>
    <property type="match status" value="1"/>
</dbReference>